<keyword evidence="5" id="KW-0694">RNA-binding</keyword>
<dbReference type="Gene3D" id="6.10.250.290">
    <property type="match status" value="1"/>
</dbReference>
<dbReference type="Pfam" id="PF00466">
    <property type="entry name" value="Ribosomal_L10"/>
    <property type="match status" value="1"/>
</dbReference>
<dbReference type="EMBL" id="LCEQ01000002">
    <property type="protein sequence ID" value="KKS76084.1"/>
    <property type="molecule type" value="Genomic_DNA"/>
</dbReference>
<dbReference type="NCBIfam" id="NF000955">
    <property type="entry name" value="PRK00099.1-1"/>
    <property type="match status" value="1"/>
</dbReference>
<evidence type="ECO:0000256" key="2">
    <source>
        <dbReference type="ARBA" id="ARBA00022980"/>
    </source>
</evidence>
<organism evidence="6 7">
    <name type="scientific">Candidatus Azambacteria bacterium GW2011_GWA2_42_9</name>
    <dbReference type="NCBI Taxonomy" id="1618613"/>
    <lineage>
        <taxon>Bacteria</taxon>
        <taxon>Candidatus Azamiibacteriota</taxon>
    </lineage>
</organism>
<name>A0A0G1BS72_9BACT</name>
<protein>
    <recommendedName>
        <fullName evidence="4 5">Large ribosomal subunit protein uL10</fullName>
    </recommendedName>
</protein>
<comment type="caution">
    <text evidence="6">The sequence shown here is derived from an EMBL/GenBank/DDBJ whole genome shotgun (WGS) entry which is preliminary data.</text>
</comment>
<dbReference type="GO" id="GO:0070180">
    <property type="term" value="F:large ribosomal subunit rRNA binding"/>
    <property type="evidence" value="ECO:0007669"/>
    <property type="project" value="UniProtKB-UniRule"/>
</dbReference>
<dbReference type="InterPro" id="IPR043141">
    <property type="entry name" value="Ribosomal_uL10-like_sf"/>
</dbReference>
<comment type="subunit">
    <text evidence="5">Part of the ribosomal stalk of the 50S ribosomal subunit. The N-terminus interacts with L11 and the large rRNA to form the base of the stalk. The C-terminus forms an elongated spine to which L12 dimers bind in a sequential fashion forming a multimeric L10(L12)X complex.</text>
</comment>
<dbReference type="HAMAP" id="MF_00362">
    <property type="entry name" value="Ribosomal_uL10"/>
    <property type="match status" value="1"/>
</dbReference>
<dbReference type="GO" id="GO:0005840">
    <property type="term" value="C:ribosome"/>
    <property type="evidence" value="ECO:0007669"/>
    <property type="project" value="UniProtKB-KW"/>
</dbReference>
<dbReference type="InterPro" id="IPR001790">
    <property type="entry name" value="Ribosomal_uL10"/>
</dbReference>
<keyword evidence="5" id="KW-0699">rRNA-binding</keyword>
<evidence type="ECO:0000256" key="4">
    <source>
        <dbReference type="ARBA" id="ARBA00035202"/>
    </source>
</evidence>
<evidence type="ECO:0000256" key="5">
    <source>
        <dbReference type="HAMAP-Rule" id="MF_00362"/>
    </source>
</evidence>
<dbReference type="Proteomes" id="UP000034563">
    <property type="component" value="Unassembled WGS sequence"/>
</dbReference>
<evidence type="ECO:0000313" key="7">
    <source>
        <dbReference type="Proteomes" id="UP000034563"/>
    </source>
</evidence>
<comment type="function">
    <text evidence="5">Forms part of the ribosomal stalk, playing a central role in the interaction of the ribosome with GTP-bound translation factors.</text>
</comment>
<evidence type="ECO:0000256" key="3">
    <source>
        <dbReference type="ARBA" id="ARBA00023274"/>
    </source>
</evidence>
<dbReference type="InterPro" id="IPR047865">
    <property type="entry name" value="Ribosomal_uL10_bac_type"/>
</dbReference>
<dbReference type="GO" id="GO:0006412">
    <property type="term" value="P:translation"/>
    <property type="evidence" value="ECO:0007669"/>
    <property type="project" value="UniProtKB-UniRule"/>
</dbReference>
<dbReference type="AlphaFoldDB" id="A0A0G1BS72"/>
<reference evidence="6 7" key="1">
    <citation type="journal article" date="2015" name="Nature">
        <title>rRNA introns, odd ribosomes, and small enigmatic genomes across a large radiation of phyla.</title>
        <authorList>
            <person name="Brown C.T."/>
            <person name="Hug L.A."/>
            <person name="Thomas B.C."/>
            <person name="Sharon I."/>
            <person name="Castelle C.J."/>
            <person name="Singh A."/>
            <person name="Wilkins M.J."/>
            <person name="Williams K.H."/>
            <person name="Banfield J.F."/>
        </authorList>
    </citation>
    <scope>NUCLEOTIDE SEQUENCE [LARGE SCALE GENOMIC DNA]</scope>
</reference>
<dbReference type="PANTHER" id="PTHR11560">
    <property type="entry name" value="39S RIBOSOMAL PROTEIN L10, MITOCHONDRIAL"/>
    <property type="match status" value="1"/>
</dbReference>
<evidence type="ECO:0000256" key="1">
    <source>
        <dbReference type="ARBA" id="ARBA00008889"/>
    </source>
</evidence>
<comment type="similarity">
    <text evidence="1 5">Belongs to the universal ribosomal protein uL10 family.</text>
</comment>
<proteinExistence type="inferred from homology"/>
<accession>A0A0G1BS72</accession>
<dbReference type="GO" id="GO:1990904">
    <property type="term" value="C:ribonucleoprotein complex"/>
    <property type="evidence" value="ECO:0007669"/>
    <property type="project" value="UniProtKB-KW"/>
</dbReference>
<dbReference type="CDD" id="cd05797">
    <property type="entry name" value="Ribosomal_L10"/>
    <property type="match status" value="1"/>
</dbReference>
<evidence type="ECO:0000313" key="6">
    <source>
        <dbReference type="EMBL" id="KKS76084.1"/>
    </source>
</evidence>
<dbReference type="Gene3D" id="3.30.70.1730">
    <property type="match status" value="1"/>
</dbReference>
<sequence length="168" mass="18994">MIKKEQKNQIIKSLEELLKSSKSIVFFDYQKIPTQTLNLFRDKLFDKGAKFSIYKNTLLEKALNKLVPGPLEGPTAVLFSQNDPVEPIKELYNFKKENESIYIKFGILEGKLLAQNDVDVLATLPSKQELLGQVVEGFSSPIRGLVTVLSGVQRSFVYVLSQISSVRR</sequence>
<dbReference type="SUPFAM" id="SSF160369">
    <property type="entry name" value="Ribosomal protein L10-like"/>
    <property type="match status" value="1"/>
</dbReference>
<keyword evidence="2 5" id="KW-0689">Ribosomal protein</keyword>
<keyword evidence="3 5" id="KW-0687">Ribonucleoprotein</keyword>
<gene>
    <name evidence="5" type="primary">rplJ</name>
    <name evidence="6" type="ORF">UV48_C0002G0027</name>
</gene>
<dbReference type="InterPro" id="IPR022973">
    <property type="entry name" value="Ribosomal_uL10_bac"/>
</dbReference>